<sequence length="46" mass="5562">MNVSCQVFFENFFRMEENNYDSGIYQAILKQNTINYPFTIWKVGNF</sequence>
<dbReference type="EMBL" id="DF820464">
    <property type="protein sequence ID" value="GAK56067.1"/>
    <property type="molecule type" value="Genomic_DNA"/>
</dbReference>
<reference evidence="1" key="1">
    <citation type="journal article" date="2015" name="PeerJ">
        <title>First genomic representation of candidate bacterial phylum KSB3 points to enhanced environmental sensing as a trigger of wastewater bulking.</title>
        <authorList>
            <person name="Sekiguchi Y."/>
            <person name="Ohashi A."/>
            <person name="Parks D.H."/>
            <person name="Yamauchi T."/>
            <person name="Tyson G.W."/>
            <person name="Hugenholtz P."/>
        </authorList>
    </citation>
    <scope>NUCLEOTIDE SEQUENCE [LARGE SCALE GENOMIC DNA]</scope>
</reference>
<dbReference type="Proteomes" id="UP000030661">
    <property type="component" value="Unassembled WGS sequence"/>
</dbReference>
<keyword evidence="2" id="KW-1185">Reference proteome</keyword>
<proteinExistence type="predicted"/>
<accession>A0A081BUR2</accession>
<dbReference type="HOGENOM" id="CLU_3180546_0_0_0"/>
<protein>
    <submittedName>
        <fullName evidence="1">Uncharacterized protein</fullName>
    </submittedName>
</protein>
<evidence type="ECO:0000313" key="1">
    <source>
        <dbReference type="EMBL" id="GAK56067.1"/>
    </source>
</evidence>
<organism evidence="1">
    <name type="scientific">Vecturithrix granuli</name>
    <dbReference type="NCBI Taxonomy" id="1499967"/>
    <lineage>
        <taxon>Bacteria</taxon>
        <taxon>Candidatus Moduliflexota</taxon>
        <taxon>Candidatus Vecturitrichia</taxon>
        <taxon>Candidatus Vecturitrichales</taxon>
        <taxon>Candidatus Vecturitrichaceae</taxon>
        <taxon>Candidatus Vecturithrix</taxon>
    </lineage>
</organism>
<dbReference type="AlphaFoldDB" id="A0A081BUR2"/>
<evidence type="ECO:0000313" key="2">
    <source>
        <dbReference type="Proteomes" id="UP000030661"/>
    </source>
</evidence>
<name>A0A081BUR2_VECG1</name>
<gene>
    <name evidence="1" type="ORF">U27_03029</name>
</gene>
<dbReference type="STRING" id="1499967.U27_03029"/>